<feature type="transmembrane region" description="Helical" evidence="1">
    <location>
        <begin position="44"/>
        <end position="63"/>
    </location>
</feature>
<proteinExistence type="predicted"/>
<keyword evidence="4" id="KW-1185">Reference proteome</keyword>
<dbReference type="KEGG" id="cik:H0194_00615"/>
<protein>
    <submittedName>
        <fullName evidence="3">PH domain-containing protein</fullName>
    </submittedName>
</protein>
<dbReference type="InterPro" id="IPR019692">
    <property type="entry name" value="CFP-6_PH"/>
</dbReference>
<evidence type="ECO:0000256" key="1">
    <source>
        <dbReference type="SAM" id="Phobius"/>
    </source>
</evidence>
<accession>A0A7G7CS47</accession>
<evidence type="ECO:0000313" key="4">
    <source>
        <dbReference type="Proteomes" id="UP000515743"/>
    </source>
</evidence>
<dbReference type="Pfam" id="PF10756">
    <property type="entry name" value="bPH_6"/>
    <property type="match status" value="1"/>
</dbReference>
<dbReference type="Proteomes" id="UP000515743">
    <property type="component" value="Chromosome"/>
</dbReference>
<gene>
    <name evidence="3" type="ORF">H0194_00615</name>
</gene>
<organism evidence="3 4">
    <name type="scientific">Corynebacterium incognita</name>
    <dbReference type="NCBI Taxonomy" id="2754725"/>
    <lineage>
        <taxon>Bacteria</taxon>
        <taxon>Bacillati</taxon>
        <taxon>Actinomycetota</taxon>
        <taxon>Actinomycetes</taxon>
        <taxon>Mycobacteriales</taxon>
        <taxon>Corynebacteriaceae</taxon>
        <taxon>Corynebacterium</taxon>
    </lineage>
</organism>
<reference evidence="3 4" key="1">
    <citation type="submission" date="2020-07" db="EMBL/GenBank/DDBJ databases">
        <title>Complete genome and description of Corynebacterium incognita strain Marseille-Q3630 sp. nov.</title>
        <authorList>
            <person name="Boxberger M."/>
        </authorList>
    </citation>
    <scope>NUCLEOTIDE SEQUENCE [LARGE SCALE GENOMIC DNA]</scope>
    <source>
        <strain evidence="3 4">Marseille-Q3630</strain>
    </source>
</reference>
<evidence type="ECO:0000259" key="2">
    <source>
        <dbReference type="Pfam" id="PF10756"/>
    </source>
</evidence>
<dbReference type="RefSeq" id="WP_185176786.1">
    <property type="nucleotide sequence ID" value="NZ_CP059404.1"/>
</dbReference>
<dbReference type="AlphaFoldDB" id="A0A7G7CS47"/>
<sequence length="176" mass="20007">MDNNTGSRRLSDEELTAYTVADPFAQTTTKPWDMELKSSFLRKVAIIAVCIIIPVHIFMGAVLDIEYTGATVTAIDKWSFPILGVIISVLVWILLTRPRLRANADGVEIRNMIGTRFYPWVVIYGLSFPEGSRMARLELPEFEYVPIWAMQSGDKATIVDSVQRFRELEAQYMPED</sequence>
<feature type="domain" description="Low molecular weight protein antigen 6 PH" evidence="2">
    <location>
        <begin position="97"/>
        <end position="167"/>
    </location>
</feature>
<evidence type="ECO:0000313" key="3">
    <source>
        <dbReference type="EMBL" id="QNE90413.1"/>
    </source>
</evidence>
<keyword evidence="1" id="KW-0812">Transmembrane</keyword>
<dbReference type="EMBL" id="CP059404">
    <property type="protein sequence ID" value="QNE90413.1"/>
    <property type="molecule type" value="Genomic_DNA"/>
</dbReference>
<feature type="transmembrane region" description="Helical" evidence="1">
    <location>
        <begin position="78"/>
        <end position="95"/>
    </location>
</feature>
<name>A0A7G7CS47_9CORY</name>
<keyword evidence="1" id="KW-1133">Transmembrane helix</keyword>
<keyword evidence="1" id="KW-0472">Membrane</keyword>